<accession>A0A8X7C5H8</accession>
<sequence length="89" mass="10458">MYDNSTHRELSQRDFAIYTFLENALQVIVSFMQKIMPRSKLILRSLMKPQDDLLVVQNHMLFVVPSEKWVKVTDCIARLAKKDGIVKNY</sequence>
<dbReference type="Proteomes" id="UP000886998">
    <property type="component" value="Unassembled WGS sequence"/>
</dbReference>
<keyword evidence="1" id="KW-1133">Transmembrane helix</keyword>
<evidence type="ECO:0000313" key="2">
    <source>
        <dbReference type="EMBL" id="GFY56460.1"/>
    </source>
</evidence>
<evidence type="ECO:0000313" key="3">
    <source>
        <dbReference type="Proteomes" id="UP000886998"/>
    </source>
</evidence>
<dbReference type="AlphaFoldDB" id="A0A8X7C5H8"/>
<name>A0A8X7C5H8_9ARAC</name>
<protein>
    <submittedName>
        <fullName evidence="2">Uncharacterized protein</fullName>
    </submittedName>
</protein>
<reference evidence="2" key="1">
    <citation type="submission" date="2020-08" db="EMBL/GenBank/DDBJ databases">
        <title>Multicomponent nature underlies the extraordinary mechanical properties of spider dragline silk.</title>
        <authorList>
            <person name="Kono N."/>
            <person name="Nakamura H."/>
            <person name="Mori M."/>
            <person name="Yoshida Y."/>
            <person name="Ohtoshi R."/>
            <person name="Malay A.D."/>
            <person name="Moran D.A.P."/>
            <person name="Tomita M."/>
            <person name="Numata K."/>
            <person name="Arakawa K."/>
        </authorList>
    </citation>
    <scope>NUCLEOTIDE SEQUENCE</scope>
</reference>
<keyword evidence="1" id="KW-0472">Membrane</keyword>
<feature type="transmembrane region" description="Helical" evidence="1">
    <location>
        <begin position="15"/>
        <end position="32"/>
    </location>
</feature>
<organism evidence="2 3">
    <name type="scientific">Trichonephila inaurata madagascariensis</name>
    <dbReference type="NCBI Taxonomy" id="2747483"/>
    <lineage>
        <taxon>Eukaryota</taxon>
        <taxon>Metazoa</taxon>
        <taxon>Ecdysozoa</taxon>
        <taxon>Arthropoda</taxon>
        <taxon>Chelicerata</taxon>
        <taxon>Arachnida</taxon>
        <taxon>Araneae</taxon>
        <taxon>Araneomorphae</taxon>
        <taxon>Entelegynae</taxon>
        <taxon>Araneoidea</taxon>
        <taxon>Nephilidae</taxon>
        <taxon>Trichonephila</taxon>
        <taxon>Trichonephila inaurata</taxon>
    </lineage>
</organism>
<keyword evidence="1" id="KW-0812">Transmembrane</keyword>
<evidence type="ECO:0000256" key="1">
    <source>
        <dbReference type="SAM" id="Phobius"/>
    </source>
</evidence>
<keyword evidence="3" id="KW-1185">Reference proteome</keyword>
<comment type="caution">
    <text evidence="2">The sequence shown here is derived from an EMBL/GenBank/DDBJ whole genome shotgun (WGS) entry which is preliminary data.</text>
</comment>
<dbReference type="EMBL" id="BMAV01010983">
    <property type="protein sequence ID" value="GFY56460.1"/>
    <property type="molecule type" value="Genomic_DNA"/>
</dbReference>
<gene>
    <name evidence="2" type="ORF">TNIN_174851</name>
</gene>
<proteinExistence type="predicted"/>